<protein>
    <submittedName>
        <fullName evidence="2">PPM-type phosphatase domain-containing protein</fullName>
    </submittedName>
</protein>
<keyword evidence="3" id="KW-1185">Reference proteome</keyword>
<comment type="caution">
    <text evidence="2">The sequence shown here is derived from an EMBL/GenBank/DDBJ whole genome shotgun (WGS) entry which is preliminary data.</text>
</comment>
<dbReference type="AlphaFoldDB" id="A0AAW0D6X9"/>
<dbReference type="SMART" id="SM00332">
    <property type="entry name" value="PP2Cc"/>
    <property type="match status" value="1"/>
</dbReference>
<dbReference type="CDD" id="cd00143">
    <property type="entry name" value="PP2Cc"/>
    <property type="match status" value="1"/>
</dbReference>
<dbReference type="PANTHER" id="PTHR13832">
    <property type="entry name" value="PROTEIN PHOSPHATASE 2C"/>
    <property type="match status" value="1"/>
</dbReference>
<evidence type="ECO:0000259" key="1">
    <source>
        <dbReference type="PROSITE" id="PS51746"/>
    </source>
</evidence>
<evidence type="ECO:0000313" key="2">
    <source>
        <dbReference type="EMBL" id="KAK7048540.1"/>
    </source>
</evidence>
<name>A0AAW0D6X9_9AGAR</name>
<dbReference type="Gene3D" id="3.60.40.10">
    <property type="entry name" value="PPM-type phosphatase domain"/>
    <property type="match status" value="1"/>
</dbReference>
<gene>
    <name evidence="2" type="ORF">R3P38DRAFT_2505407</name>
</gene>
<proteinExistence type="predicted"/>
<sequence>MRVYQSKLPTKDEDRTIILPFEHGTMIAIFDGHHSNELAEFASQHLPQMVANCFDLTDQNLDESIVEIFRTFDQSLVEPIYALFPPDEDWTGPEWEDPGNVHEVIGYGQDDPQFKQGRLAIVGTTVLIGIIDKKKESLWVVSLGDSYAVCGRMENERMVPIVISDNHNGHNDKEIKRIHDEHPGEENIVRYDRVLGYLAVTRALGNHQLKVQSQPLARRIMPYFYPSPVCTDTFEACDHNGHHTPPYMSSTPTIHRYDLLPGDVLVFASDGLADSMYYHVAREDRWDVIMSLVSGEDDERLGWKAIRPEGPTNIAELLIKNTLFGVNAEKMAEELADPGRDDVSVVVVDLATSHSSTRLLSS</sequence>
<evidence type="ECO:0000313" key="3">
    <source>
        <dbReference type="Proteomes" id="UP001362999"/>
    </source>
</evidence>
<dbReference type="GO" id="GO:0004722">
    <property type="term" value="F:protein serine/threonine phosphatase activity"/>
    <property type="evidence" value="ECO:0007669"/>
    <property type="project" value="InterPro"/>
</dbReference>
<dbReference type="Pfam" id="PF00481">
    <property type="entry name" value="PP2C"/>
    <property type="match status" value="1"/>
</dbReference>
<organism evidence="2 3">
    <name type="scientific">Favolaschia claudopus</name>
    <dbReference type="NCBI Taxonomy" id="2862362"/>
    <lineage>
        <taxon>Eukaryota</taxon>
        <taxon>Fungi</taxon>
        <taxon>Dikarya</taxon>
        <taxon>Basidiomycota</taxon>
        <taxon>Agaricomycotina</taxon>
        <taxon>Agaricomycetes</taxon>
        <taxon>Agaricomycetidae</taxon>
        <taxon>Agaricales</taxon>
        <taxon>Marasmiineae</taxon>
        <taxon>Mycenaceae</taxon>
        <taxon>Favolaschia</taxon>
    </lineage>
</organism>
<feature type="domain" description="PPM-type phosphatase" evidence="1">
    <location>
        <begin position="1"/>
        <end position="350"/>
    </location>
</feature>
<dbReference type="InterPro" id="IPR001932">
    <property type="entry name" value="PPM-type_phosphatase-like_dom"/>
</dbReference>
<accession>A0AAW0D6X9</accession>
<dbReference type="PROSITE" id="PS51746">
    <property type="entry name" value="PPM_2"/>
    <property type="match status" value="1"/>
</dbReference>
<dbReference type="SUPFAM" id="SSF81606">
    <property type="entry name" value="PP2C-like"/>
    <property type="match status" value="1"/>
</dbReference>
<dbReference type="PANTHER" id="PTHR13832:SF792">
    <property type="entry name" value="GM14286P"/>
    <property type="match status" value="1"/>
</dbReference>
<dbReference type="EMBL" id="JAWWNJ010000009">
    <property type="protein sequence ID" value="KAK7048540.1"/>
    <property type="molecule type" value="Genomic_DNA"/>
</dbReference>
<dbReference type="InterPro" id="IPR015655">
    <property type="entry name" value="PP2C"/>
</dbReference>
<dbReference type="InterPro" id="IPR036457">
    <property type="entry name" value="PPM-type-like_dom_sf"/>
</dbReference>
<reference evidence="2 3" key="1">
    <citation type="journal article" date="2024" name="J Genomics">
        <title>Draft genome sequencing and assembly of Favolaschia claudopus CIRM-BRFM 2984 isolated from oak limbs.</title>
        <authorList>
            <person name="Navarro D."/>
            <person name="Drula E."/>
            <person name="Chaduli D."/>
            <person name="Cazenave R."/>
            <person name="Ahrendt S."/>
            <person name="Wang J."/>
            <person name="Lipzen A."/>
            <person name="Daum C."/>
            <person name="Barry K."/>
            <person name="Grigoriev I.V."/>
            <person name="Favel A."/>
            <person name="Rosso M.N."/>
            <person name="Martin F."/>
        </authorList>
    </citation>
    <scope>NUCLEOTIDE SEQUENCE [LARGE SCALE GENOMIC DNA]</scope>
    <source>
        <strain evidence="2 3">CIRM-BRFM 2984</strain>
    </source>
</reference>
<dbReference type="Proteomes" id="UP001362999">
    <property type="component" value="Unassembled WGS sequence"/>
</dbReference>